<evidence type="ECO:0000256" key="2">
    <source>
        <dbReference type="ARBA" id="ARBA00008072"/>
    </source>
</evidence>
<dbReference type="Gene3D" id="3.90.180.10">
    <property type="entry name" value="Medium-chain alcohol dehydrogenases, catalytic domain"/>
    <property type="match status" value="1"/>
</dbReference>
<comment type="caution">
    <text evidence="7">The sequence shown here is derived from an EMBL/GenBank/DDBJ whole genome shotgun (WGS) entry which is preliminary data.</text>
</comment>
<keyword evidence="5" id="KW-0560">Oxidoreductase</keyword>
<dbReference type="PANTHER" id="PTHR43350">
    <property type="entry name" value="NAD-DEPENDENT ALCOHOL DEHYDROGENASE"/>
    <property type="match status" value="1"/>
</dbReference>
<proteinExistence type="inferred from homology"/>
<comment type="similarity">
    <text evidence="2">Belongs to the zinc-containing alcohol dehydrogenase family.</text>
</comment>
<dbReference type="InterPro" id="IPR036291">
    <property type="entry name" value="NAD(P)-bd_dom_sf"/>
</dbReference>
<evidence type="ECO:0000313" key="7">
    <source>
        <dbReference type="EMBL" id="GAG47670.1"/>
    </source>
</evidence>
<dbReference type="GO" id="GO:0016491">
    <property type="term" value="F:oxidoreductase activity"/>
    <property type="evidence" value="ECO:0007669"/>
    <property type="project" value="UniProtKB-KW"/>
</dbReference>
<feature type="domain" description="Alcohol dehydrogenase-like C-terminal" evidence="6">
    <location>
        <begin position="7"/>
        <end position="137"/>
    </location>
</feature>
<dbReference type="PANTHER" id="PTHR43350:SF19">
    <property type="entry name" value="D-GULOSIDE 3-DEHYDROGENASE"/>
    <property type="match status" value="1"/>
</dbReference>
<accession>X0XWC2</accession>
<gene>
    <name evidence="7" type="ORF">S01H1_82118</name>
</gene>
<dbReference type="EMBL" id="BARS01055645">
    <property type="protein sequence ID" value="GAG47670.1"/>
    <property type="molecule type" value="Genomic_DNA"/>
</dbReference>
<name>X0XWC2_9ZZZZ</name>
<reference evidence="7" key="1">
    <citation type="journal article" date="2014" name="Front. Microbiol.">
        <title>High frequency of phylogenetically diverse reductive dehalogenase-homologous genes in deep subseafloor sedimentary metagenomes.</title>
        <authorList>
            <person name="Kawai M."/>
            <person name="Futagami T."/>
            <person name="Toyoda A."/>
            <person name="Takaki Y."/>
            <person name="Nishi S."/>
            <person name="Hori S."/>
            <person name="Arai W."/>
            <person name="Tsubouchi T."/>
            <person name="Morono Y."/>
            <person name="Uchiyama I."/>
            <person name="Ito T."/>
            <person name="Fujiyama A."/>
            <person name="Inagaki F."/>
            <person name="Takami H."/>
        </authorList>
    </citation>
    <scope>NUCLEOTIDE SEQUENCE</scope>
    <source>
        <strain evidence="7">Expedition CK06-06</strain>
    </source>
</reference>
<dbReference type="Pfam" id="PF00107">
    <property type="entry name" value="ADH_zinc_N"/>
    <property type="match status" value="1"/>
</dbReference>
<organism evidence="7">
    <name type="scientific">marine sediment metagenome</name>
    <dbReference type="NCBI Taxonomy" id="412755"/>
    <lineage>
        <taxon>unclassified sequences</taxon>
        <taxon>metagenomes</taxon>
        <taxon>ecological metagenomes</taxon>
    </lineage>
</organism>
<dbReference type="GO" id="GO:0046872">
    <property type="term" value="F:metal ion binding"/>
    <property type="evidence" value="ECO:0007669"/>
    <property type="project" value="UniProtKB-KW"/>
</dbReference>
<dbReference type="Gene3D" id="3.40.50.720">
    <property type="entry name" value="NAD(P)-binding Rossmann-like Domain"/>
    <property type="match status" value="1"/>
</dbReference>
<dbReference type="InterPro" id="IPR013149">
    <property type="entry name" value="ADH-like_C"/>
</dbReference>
<evidence type="ECO:0000256" key="1">
    <source>
        <dbReference type="ARBA" id="ARBA00001947"/>
    </source>
</evidence>
<evidence type="ECO:0000256" key="5">
    <source>
        <dbReference type="ARBA" id="ARBA00023002"/>
    </source>
</evidence>
<evidence type="ECO:0000256" key="3">
    <source>
        <dbReference type="ARBA" id="ARBA00022723"/>
    </source>
</evidence>
<protein>
    <recommendedName>
        <fullName evidence="6">Alcohol dehydrogenase-like C-terminal domain-containing protein</fullName>
    </recommendedName>
</protein>
<comment type="cofactor">
    <cofactor evidence="1">
        <name>Zn(2+)</name>
        <dbReference type="ChEBI" id="CHEBI:29105"/>
    </cofactor>
</comment>
<evidence type="ECO:0000259" key="6">
    <source>
        <dbReference type="Pfam" id="PF00107"/>
    </source>
</evidence>
<dbReference type="AlphaFoldDB" id="X0XWC2"/>
<keyword evidence="4" id="KW-0862">Zinc</keyword>
<sequence>MIGAGTIGLLCAAVAAQRGASPIVVVAKHPHQAELAERMGADLMIQLGKADPVKAMREACDGGPDAVIDCVAAGTSFSSALAAARRQGRVVVVGEATRPLLAALGPVIHRELEVTGSFCYGTTDGKPDFAWAIELIQDGKVDVERLVTHTLPLHRMEEAFGIAADKSSGAIKVIVRFAE</sequence>
<dbReference type="SUPFAM" id="SSF51735">
    <property type="entry name" value="NAD(P)-binding Rossmann-fold domains"/>
    <property type="match status" value="1"/>
</dbReference>
<keyword evidence="3" id="KW-0479">Metal-binding</keyword>
<evidence type="ECO:0000256" key="4">
    <source>
        <dbReference type="ARBA" id="ARBA00022833"/>
    </source>
</evidence>